<dbReference type="AlphaFoldDB" id="D6WJM0"/>
<reference evidence="1 2" key="2">
    <citation type="journal article" date="2010" name="Nucleic Acids Res.">
        <title>BeetleBase in 2010: revisions to provide comprehensive genomic information for Tribolium castaneum.</title>
        <authorList>
            <person name="Kim H.S."/>
            <person name="Murphy T."/>
            <person name="Xia J."/>
            <person name="Caragea D."/>
            <person name="Park Y."/>
            <person name="Beeman R.W."/>
            <person name="Lorenzen M.D."/>
            <person name="Butcher S."/>
            <person name="Manak J.R."/>
            <person name="Brown S.J."/>
        </authorList>
    </citation>
    <scope>GENOME REANNOTATION</scope>
    <source>
        <strain evidence="1 2">Georgia GA2</strain>
    </source>
</reference>
<proteinExistence type="predicted"/>
<dbReference type="InParanoid" id="D6WJM0"/>
<dbReference type="EMBL" id="KQ971343">
    <property type="protein sequence ID" value="EFA04461.1"/>
    <property type="molecule type" value="Genomic_DNA"/>
</dbReference>
<evidence type="ECO:0000313" key="2">
    <source>
        <dbReference type="Proteomes" id="UP000007266"/>
    </source>
</evidence>
<evidence type="ECO:0000313" key="1">
    <source>
        <dbReference type="EMBL" id="EFA04461.1"/>
    </source>
</evidence>
<organism evidence="1 2">
    <name type="scientific">Tribolium castaneum</name>
    <name type="common">Red flour beetle</name>
    <dbReference type="NCBI Taxonomy" id="7070"/>
    <lineage>
        <taxon>Eukaryota</taxon>
        <taxon>Metazoa</taxon>
        <taxon>Ecdysozoa</taxon>
        <taxon>Arthropoda</taxon>
        <taxon>Hexapoda</taxon>
        <taxon>Insecta</taxon>
        <taxon>Pterygota</taxon>
        <taxon>Neoptera</taxon>
        <taxon>Endopterygota</taxon>
        <taxon>Coleoptera</taxon>
        <taxon>Polyphaga</taxon>
        <taxon>Cucujiformia</taxon>
        <taxon>Tenebrionidae</taxon>
        <taxon>Tenebrionidae incertae sedis</taxon>
        <taxon>Tribolium</taxon>
    </lineage>
</organism>
<accession>D6WJM0</accession>
<dbReference type="HOGENOM" id="CLU_2375526_0_0_1"/>
<reference evidence="1 2" key="1">
    <citation type="journal article" date="2008" name="Nature">
        <title>The genome of the model beetle and pest Tribolium castaneum.</title>
        <authorList>
            <consortium name="Tribolium Genome Sequencing Consortium"/>
            <person name="Richards S."/>
            <person name="Gibbs R.A."/>
            <person name="Weinstock G.M."/>
            <person name="Brown S.J."/>
            <person name="Denell R."/>
            <person name="Beeman R.W."/>
            <person name="Gibbs R."/>
            <person name="Beeman R.W."/>
            <person name="Brown S.J."/>
            <person name="Bucher G."/>
            <person name="Friedrich M."/>
            <person name="Grimmelikhuijzen C.J."/>
            <person name="Klingler M."/>
            <person name="Lorenzen M."/>
            <person name="Richards S."/>
            <person name="Roth S."/>
            <person name="Schroder R."/>
            <person name="Tautz D."/>
            <person name="Zdobnov E.M."/>
            <person name="Muzny D."/>
            <person name="Gibbs R.A."/>
            <person name="Weinstock G.M."/>
            <person name="Attaway T."/>
            <person name="Bell S."/>
            <person name="Buhay C.J."/>
            <person name="Chandrabose M.N."/>
            <person name="Chavez D."/>
            <person name="Clerk-Blankenburg K.P."/>
            <person name="Cree A."/>
            <person name="Dao M."/>
            <person name="Davis C."/>
            <person name="Chacko J."/>
            <person name="Dinh H."/>
            <person name="Dugan-Rocha S."/>
            <person name="Fowler G."/>
            <person name="Garner T.T."/>
            <person name="Garnes J."/>
            <person name="Gnirke A."/>
            <person name="Hawes A."/>
            <person name="Hernandez J."/>
            <person name="Hines S."/>
            <person name="Holder M."/>
            <person name="Hume J."/>
            <person name="Jhangiani S.N."/>
            <person name="Joshi V."/>
            <person name="Khan Z.M."/>
            <person name="Jackson L."/>
            <person name="Kovar C."/>
            <person name="Kowis A."/>
            <person name="Lee S."/>
            <person name="Lewis L.R."/>
            <person name="Margolis J."/>
            <person name="Morgan M."/>
            <person name="Nazareth L.V."/>
            <person name="Nguyen N."/>
            <person name="Okwuonu G."/>
            <person name="Parker D."/>
            <person name="Richards S."/>
            <person name="Ruiz S.J."/>
            <person name="Santibanez J."/>
            <person name="Savard J."/>
            <person name="Scherer S.E."/>
            <person name="Schneider B."/>
            <person name="Sodergren E."/>
            <person name="Tautz D."/>
            <person name="Vattahil S."/>
            <person name="Villasana D."/>
            <person name="White C.S."/>
            <person name="Wright R."/>
            <person name="Park Y."/>
            <person name="Beeman R.W."/>
            <person name="Lord J."/>
            <person name="Oppert B."/>
            <person name="Lorenzen M."/>
            <person name="Brown S."/>
            <person name="Wang L."/>
            <person name="Savard J."/>
            <person name="Tautz D."/>
            <person name="Richards S."/>
            <person name="Weinstock G."/>
            <person name="Gibbs R.A."/>
            <person name="Liu Y."/>
            <person name="Worley K."/>
            <person name="Weinstock G."/>
            <person name="Elsik C.G."/>
            <person name="Reese J.T."/>
            <person name="Elhaik E."/>
            <person name="Landan G."/>
            <person name="Graur D."/>
            <person name="Arensburger P."/>
            <person name="Atkinson P."/>
            <person name="Beeman R.W."/>
            <person name="Beidler J."/>
            <person name="Brown S.J."/>
            <person name="Demuth J.P."/>
            <person name="Drury D.W."/>
            <person name="Du Y.Z."/>
            <person name="Fujiwara H."/>
            <person name="Lorenzen M."/>
            <person name="Maselli V."/>
            <person name="Osanai M."/>
            <person name="Park Y."/>
            <person name="Robertson H.M."/>
            <person name="Tu Z."/>
            <person name="Wang J.J."/>
            <person name="Wang S."/>
            <person name="Richards S."/>
            <person name="Song H."/>
            <person name="Zhang L."/>
            <person name="Sodergren E."/>
            <person name="Werner D."/>
            <person name="Stanke M."/>
            <person name="Morgenstern B."/>
            <person name="Solovyev V."/>
            <person name="Kosarev P."/>
            <person name="Brown G."/>
            <person name="Chen H.C."/>
            <person name="Ermolaeva O."/>
            <person name="Hlavina W."/>
            <person name="Kapustin Y."/>
            <person name="Kiryutin B."/>
            <person name="Kitts P."/>
            <person name="Maglott D."/>
            <person name="Pruitt K."/>
            <person name="Sapojnikov V."/>
            <person name="Souvorov A."/>
            <person name="Mackey A.J."/>
            <person name="Waterhouse R.M."/>
            <person name="Wyder S."/>
            <person name="Zdobnov E.M."/>
            <person name="Zdobnov E.M."/>
            <person name="Wyder S."/>
            <person name="Kriventseva E.V."/>
            <person name="Kadowaki T."/>
            <person name="Bork P."/>
            <person name="Aranda M."/>
            <person name="Bao R."/>
            <person name="Beermann A."/>
            <person name="Berns N."/>
            <person name="Bolognesi R."/>
            <person name="Bonneton F."/>
            <person name="Bopp D."/>
            <person name="Brown S.J."/>
            <person name="Bucher G."/>
            <person name="Butts T."/>
            <person name="Chaumot A."/>
            <person name="Denell R.E."/>
            <person name="Ferrier D.E."/>
            <person name="Friedrich M."/>
            <person name="Gordon C.M."/>
            <person name="Jindra M."/>
            <person name="Klingler M."/>
            <person name="Lan Q."/>
            <person name="Lattorff H.M."/>
            <person name="Laudet V."/>
            <person name="von Levetsow C."/>
            <person name="Liu Z."/>
            <person name="Lutz R."/>
            <person name="Lynch J.A."/>
            <person name="da Fonseca R.N."/>
            <person name="Posnien N."/>
            <person name="Reuter R."/>
            <person name="Roth S."/>
            <person name="Savard J."/>
            <person name="Schinko J.B."/>
            <person name="Schmitt C."/>
            <person name="Schoppmeier M."/>
            <person name="Schroder R."/>
            <person name="Shippy T.D."/>
            <person name="Simonnet F."/>
            <person name="Marques-Souza H."/>
            <person name="Tautz D."/>
            <person name="Tomoyasu Y."/>
            <person name="Trauner J."/>
            <person name="Van der Zee M."/>
            <person name="Vervoort M."/>
            <person name="Wittkopp N."/>
            <person name="Wimmer E.A."/>
            <person name="Yang X."/>
            <person name="Jones A.K."/>
            <person name="Sattelle D.B."/>
            <person name="Ebert P.R."/>
            <person name="Nelson D."/>
            <person name="Scott J.G."/>
            <person name="Beeman R.W."/>
            <person name="Muthukrishnan S."/>
            <person name="Kramer K.J."/>
            <person name="Arakane Y."/>
            <person name="Beeman R.W."/>
            <person name="Zhu Q."/>
            <person name="Hogenkamp D."/>
            <person name="Dixit R."/>
            <person name="Oppert B."/>
            <person name="Jiang H."/>
            <person name="Zou Z."/>
            <person name="Marshall J."/>
            <person name="Elpidina E."/>
            <person name="Vinokurov K."/>
            <person name="Oppert C."/>
            <person name="Zou Z."/>
            <person name="Evans J."/>
            <person name="Lu Z."/>
            <person name="Zhao P."/>
            <person name="Sumathipala N."/>
            <person name="Altincicek B."/>
            <person name="Vilcinskas A."/>
            <person name="Williams M."/>
            <person name="Hultmark D."/>
            <person name="Hetru C."/>
            <person name="Jiang H."/>
            <person name="Grimmelikhuijzen C.J."/>
            <person name="Hauser F."/>
            <person name="Cazzamali G."/>
            <person name="Williamson M."/>
            <person name="Park Y."/>
            <person name="Li B."/>
            <person name="Tanaka Y."/>
            <person name="Predel R."/>
            <person name="Neupert S."/>
            <person name="Schachtner J."/>
            <person name="Verleyen P."/>
            <person name="Raible F."/>
            <person name="Bork P."/>
            <person name="Friedrich M."/>
            <person name="Walden K.K."/>
            <person name="Robertson H.M."/>
            <person name="Angeli S."/>
            <person name="Foret S."/>
            <person name="Bucher G."/>
            <person name="Schuetz S."/>
            <person name="Maleszka R."/>
            <person name="Wimmer E.A."/>
            <person name="Beeman R.W."/>
            <person name="Lorenzen M."/>
            <person name="Tomoyasu Y."/>
            <person name="Miller S.C."/>
            <person name="Grossmann D."/>
            <person name="Bucher G."/>
        </authorList>
    </citation>
    <scope>NUCLEOTIDE SEQUENCE [LARGE SCALE GENOMIC DNA]</scope>
    <source>
        <strain evidence="1 2">Georgia GA2</strain>
    </source>
</reference>
<sequence length="95" mass="10822">MGDLSIRTGGNYKPRFLADVCGRICCEGMQQLEEAGGLARLGLVPGAHRYQGNAPMTPWYRAKPPIRRHRRRRLQECDLIPTSRAVSKRAQFKFH</sequence>
<name>D6WJM0_TRICA</name>
<gene>
    <name evidence="1" type="primary">GLEAN_14765</name>
    <name evidence="1" type="ORF">TcasGA2_TC014765</name>
</gene>
<protein>
    <submittedName>
        <fullName evidence="1">Uncharacterized protein</fullName>
    </submittedName>
</protein>
<dbReference type="Proteomes" id="UP000007266">
    <property type="component" value="Linkage group 5"/>
</dbReference>
<keyword evidence="2" id="KW-1185">Reference proteome</keyword>